<protein>
    <submittedName>
        <fullName evidence="8">EamA/RhaT family transporter</fullName>
    </submittedName>
</protein>
<evidence type="ECO:0000313" key="9">
    <source>
        <dbReference type="Proteomes" id="UP000254266"/>
    </source>
</evidence>
<feature type="domain" description="EamA" evidence="7">
    <location>
        <begin position="166"/>
        <end position="299"/>
    </location>
</feature>
<feature type="domain" description="EamA" evidence="7">
    <location>
        <begin position="14"/>
        <end position="152"/>
    </location>
</feature>
<feature type="transmembrane region" description="Helical" evidence="6">
    <location>
        <begin position="227"/>
        <end position="247"/>
    </location>
</feature>
<feature type="transmembrane region" description="Helical" evidence="6">
    <location>
        <begin position="112"/>
        <end position="129"/>
    </location>
</feature>
<evidence type="ECO:0000256" key="2">
    <source>
        <dbReference type="ARBA" id="ARBA00022475"/>
    </source>
</evidence>
<gene>
    <name evidence="8" type="ORF">DIZ80_11655</name>
</gene>
<feature type="transmembrane region" description="Helical" evidence="6">
    <location>
        <begin position="259"/>
        <end position="277"/>
    </location>
</feature>
<dbReference type="GO" id="GO:0005886">
    <property type="term" value="C:plasma membrane"/>
    <property type="evidence" value="ECO:0007669"/>
    <property type="project" value="UniProtKB-SubCell"/>
</dbReference>
<dbReference type="AlphaFoldDB" id="A0A370DFI1"/>
<dbReference type="InterPro" id="IPR037185">
    <property type="entry name" value="EmrE-like"/>
</dbReference>
<keyword evidence="2" id="KW-1003">Cell membrane</keyword>
<keyword evidence="4 6" id="KW-1133">Transmembrane helix</keyword>
<comment type="caution">
    <text evidence="8">The sequence shown here is derived from an EMBL/GenBank/DDBJ whole genome shotgun (WGS) entry which is preliminary data.</text>
</comment>
<evidence type="ECO:0000256" key="6">
    <source>
        <dbReference type="SAM" id="Phobius"/>
    </source>
</evidence>
<sequence length="303" mass="33272">MLFNNLSPLSPKISGFLLAIIGTALFSLKSIFIKLSYMQGLNADSVLMLRMAIALPIYAGILIWLYSKQESVPESLHKNIYKIIFLGFIGYFLSSWLDLKGLEYISAQLERLTLFSYPVLVAVLGSVFFKTPLTKNIVLALIITYAGVWVVFNQELTLSGENVEYGTLLVFLAALNFSIYVLMGKKVIHEVGSLWFTSIAMIVSSVFVLLYYAAFFNYSSLVVTAMAWFWLILLAIFSTVIPSFMIAEAIAKIGPAQTGVIGTLGPMITIVLAVVFLNESFTVSHAIGICLVIGGVTVLARGK</sequence>
<dbReference type="SUPFAM" id="SSF103481">
    <property type="entry name" value="Multidrug resistance efflux transporter EmrE"/>
    <property type="match status" value="2"/>
</dbReference>
<organism evidence="8 9">
    <name type="scientific">endosymbiont of Galathealinum brachiosum</name>
    <dbReference type="NCBI Taxonomy" id="2200906"/>
    <lineage>
        <taxon>Bacteria</taxon>
        <taxon>Pseudomonadati</taxon>
        <taxon>Pseudomonadota</taxon>
        <taxon>Gammaproteobacteria</taxon>
        <taxon>sulfur-oxidizing symbionts</taxon>
    </lineage>
</organism>
<evidence type="ECO:0000256" key="1">
    <source>
        <dbReference type="ARBA" id="ARBA00004651"/>
    </source>
</evidence>
<feature type="transmembrane region" description="Helical" evidence="6">
    <location>
        <begin position="136"/>
        <end position="153"/>
    </location>
</feature>
<feature type="transmembrane region" description="Helical" evidence="6">
    <location>
        <begin position="165"/>
        <end position="182"/>
    </location>
</feature>
<dbReference type="PANTHER" id="PTHR42920">
    <property type="entry name" value="OS03G0707200 PROTEIN-RELATED"/>
    <property type="match status" value="1"/>
</dbReference>
<keyword evidence="5 6" id="KW-0472">Membrane</keyword>
<evidence type="ECO:0000256" key="3">
    <source>
        <dbReference type="ARBA" id="ARBA00022692"/>
    </source>
</evidence>
<feature type="transmembrane region" description="Helical" evidence="6">
    <location>
        <begin position="194"/>
        <end position="215"/>
    </location>
</feature>
<feature type="transmembrane region" description="Helical" evidence="6">
    <location>
        <begin position="79"/>
        <end position="97"/>
    </location>
</feature>
<feature type="transmembrane region" description="Helical" evidence="6">
    <location>
        <begin position="12"/>
        <end position="35"/>
    </location>
</feature>
<dbReference type="InterPro" id="IPR000620">
    <property type="entry name" value="EamA_dom"/>
</dbReference>
<proteinExistence type="predicted"/>
<name>A0A370DFI1_9GAMM</name>
<evidence type="ECO:0000256" key="4">
    <source>
        <dbReference type="ARBA" id="ARBA00022989"/>
    </source>
</evidence>
<dbReference type="EMBL" id="QFXC01000011">
    <property type="protein sequence ID" value="RDH82916.1"/>
    <property type="molecule type" value="Genomic_DNA"/>
</dbReference>
<dbReference type="Proteomes" id="UP000254266">
    <property type="component" value="Unassembled WGS sequence"/>
</dbReference>
<evidence type="ECO:0000313" key="8">
    <source>
        <dbReference type="EMBL" id="RDH82916.1"/>
    </source>
</evidence>
<feature type="transmembrane region" description="Helical" evidence="6">
    <location>
        <begin position="283"/>
        <end position="300"/>
    </location>
</feature>
<reference evidence="8 9" key="1">
    <citation type="journal article" date="2018" name="ISME J.">
        <title>Endosymbiont genomes yield clues of tubeworm success.</title>
        <authorList>
            <person name="Li Y."/>
            <person name="Liles M.R."/>
            <person name="Halanych K.M."/>
        </authorList>
    </citation>
    <scope>NUCLEOTIDE SEQUENCE [LARGE SCALE GENOMIC DNA]</scope>
    <source>
        <strain evidence="8">A1464</strain>
    </source>
</reference>
<evidence type="ECO:0000256" key="5">
    <source>
        <dbReference type="ARBA" id="ARBA00023136"/>
    </source>
</evidence>
<dbReference type="Pfam" id="PF00892">
    <property type="entry name" value="EamA"/>
    <property type="match status" value="2"/>
</dbReference>
<accession>A0A370DFI1</accession>
<keyword evidence="3 6" id="KW-0812">Transmembrane</keyword>
<dbReference type="InterPro" id="IPR051258">
    <property type="entry name" value="Diverse_Substrate_Transporter"/>
</dbReference>
<comment type="subcellular location">
    <subcellularLocation>
        <location evidence="1">Cell membrane</location>
        <topology evidence="1">Multi-pass membrane protein</topology>
    </subcellularLocation>
</comment>
<feature type="transmembrane region" description="Helical" evidence="6">
    <location>
        <begin position="47"/>
        <end position="67"/>
    </location>
</feature>
<evidence type="ECO:0000259" key="7">
    <source>
        <dbReference type="Pfam" id="PF00892"/>
    </source>
</evidence>
<dbReference type="PANTHER" id="PTHR42920:SF5">
    <property type="entry name" value="EAMA DOMAIN-CONTAINING PROTEIN"/>
    <property type="match status" value="1"/>
</dbReference>
<keyword evidence="9" id="KW-1185">Reference proteome</keyword>